<gene>
    <name evidence="11" type="ORF">FM042_05610</name>
</gene>
<evidence type="ECO:0000256" key="8">
    <source>
        <dbReference type="ARBA" id="ARBA00022989"/>
    </source>
</evidence>
<keyword evidence="6 10" id="KW-0812">Transmembrane</keyword>
<sequence length="183" mass="21000">MKAVTNAFAPVWAKIQPFTTKYQAQLQQRWQRLQVREQRMLQVLAAFLAIFILWFFIWMPLQTRVAVAEQRLQSQQTMFQRVATGAAQIEAARATDQRQQTSLSANQLSGFINTQASELDIEISRVQPQQDSLILTFNEVEFDALVILIARLVERGVIIENLDASETNDVGIVRVRRLQVRAQ</sequence>
<reference evidence="11 12" key="1">
    <citation type="submission" date="2019-07" db="EMBL/GenBank/DDBJ databases">
        <authorList>
            <person name="Yang M."/>
            <person name="Zhao D."/>
            <person name="Xiang H."/>
        </authorList>
    </citation>
    <scope>NUCLEOTIDE SEQUENCE [LARGE SCALE GENOMIC DNA]</scope>
    <source>
        <strain evidence="11 12">IM1326</strain>
    </source>
</reference>
<keyword evidence="7" id="KW-0653">Protein transport</keyword>
<keyword evidence="8 10" id="KW-1133">Transmembrane helix</keyword>
<dbReference type="Gene3D" id="3.30.1360.100">
    <property type="entry name" value="General secretion pathway protein M, EpsM"/>
    <property type="match status" value="1"/>
</dbReference>
<dbReference type="Pfam" id="PF04612">
    <property type="entry name" value="T2SSM"/>
    <property type="match status" value="1"/>
</dbReference>
<evidence type="ECO:0000256" key="1">
    <source>
        <dbReference type="ARBA" id="ARBA00004377"/>
    </source>
</evidence>
<organism evidence="11 12">
    <name type="scientific">Aliidiomarina halalkaliphila</name>
    <dbReference type="NCBI Taxonomy" id="2593535"/>
    <lineage>
        <taxon>Bacteria</taxon>
        <taxon>Pseudomonadati</taxon>
        <taxon>Pseudomonadota</taxon>
        <taxon>Gammaproteobacteria</taxon>
        <taxon>Alteromonadales</taxon>
        <taxon>Idiomarinaceae</taxon>
        <taxon>Aliidiomarina</taxon>
    </lineage>
</organism>
<evidence type="ECO:0000256" key="7">
    <source>
        <dbReference type="ARBA" id="ARBA00022927"/>
    </source>
</evidence>
<comment type="subcellular location">
    <subcellularLocation>
        <location evidence="1">Cell inner membrane</location>
        <topology evidence="1">Single-pass membrane protein</topology>
    </subcellularLocation>
</comment>
<dbReference type="SUPFAM" id="SSF103054">
    <property type="entry name" value="General secretion pathway protein M, EpsM"/>
    <property type="match status" value="1"/>
</dbReference>
<comment type="similarity">
    <text evidence="2">Belongs to the GSP M family.</text>
</comment>
<keyword evidence="9 10" id="KW-0472">Membrane</keyword>
<dbReference type="InterPro" id="IPR023229">
    <property type="entry name" value="T2SS_M_periplasmic_sf"/>
</dbReference>
<dbReference type="GO" id="GO:0015628">
    <property type="term" value="P:protein secretion by the type II secretion system"/>
    <property type="evidence" value="ECO:0007669"/>
    <property type="project" value="InterPro"/>
</dbReference>
<dbReference type="RefSeq" id="WP_143235152.1">
    <property type="nucleotide sequence ID" value="NZ_VJWL01000001.1"/>
</dbReference>
<proteinExistence type="inferred from homology"/>
<dbReference type="InterPro" id="IPR007690">
    <property type="entry name" value="T2SS_GspM"/>
</dbReference>
<protein>
    <submittedName>
        <fullName evidence="11">Type II secretion system protein M</fullName>
    </submittedName>
</protein>
<dbReference type="GO" id="GO:0015627">
    <property type="term" value="C:type II protein secretion system complex"/>
    <property type="evidence" value="ECO:0007669"/>
    <property type="project" value="InterPro"/>
</dbReference>
<evidence type="ECO:0000256" key="6">
    <source>
        <dbReference type="ARBA" id="ARBA00022692"/>
    </source>
</evidence>
<evidence type="ECO:0000256" key="4">
    <source>
        <dbReference type="ARBA" id="ARBA00022475"/>
    </source>
</evidence>
<dbReference type="PIRSF" id="PIRSF006291">
    <property type="entry name" value="GspM"/>
    <property type="match status" value="1"/>
</dbReference>
<keyword evidence="12" id="KW-1185">Reference proteome</keyword>
<feature type="transmembrane region" description="Helical" evidence="10">
    <location>
        <begin position="41"/>
        <end position="61"/>
    </location>
</feature>
<evidence type="ECO:0000256" key="2">
    <source>
        <dbReference type="ARBA" id="ARBA00010637"/>
    </source>
</evidence>
<name>A0A552X5K1_9GAMM</name>
<dbReference type="AlphaFoldDB" id="A0A552X5K1"/>
<dbReference type="Proteomes" id="UP000320359">
    <property type="component" value="Unassembled WGS sequence"/>
</dbReference>
<keyword evidence="4" id="KW-1003">Cell membrane</keyword>
<accession>A0A552X5K1</accession>
<comment type="caution">
    <text evidence="11">The sequence shown here is derived from an EMBL/GenBank/DDBJ whole genome shotgun (WGS) entry which is preliminary data.</text>
</comment>
<keyword evidence="3" id="KW-0813">Transport</keyword>
<dbReference type="EMBL" id="VJWL01000001">
    <property type="protein sequence ID" value="TRW50307.1"/>
    <property type="molecule type" value="Genomic_DNA"/>
</dbReference>
<evidence type="ECO:0000256" key="3">
    <source>
        <dbReference type="ARBA" id="ARBA00022448"/>
    </source>
</evidence>
<keyword evidence="5" id="KW-0997">Cell inner membrane</keyword>
<evidence type="ECO:0000256" key="5">
    <source>
        <dbReference type="ARBA" id="ARBA00022519"/>
    </source>
</evidence>
<dbReference type="OrthoDB" id="6624834at2"/>
<evidence type="ECO:0000313" key="11">
    <source>
        <dbReference type="EMBL" id="TRW50307.1"/>
    </source>
</evidence>
<evidence type="ECO:0000256" key="9">
    <source>
        <dbReference type="ARBA" id="ARBA00023136"/>
    </source>
</evidence>
<evidence type="ECO:0000313" key="12">
    <source>
        <dbReference type="Proteomes" id="UP000320359"/>
    </source>
</evidence>
<evidence type="ECO:0000256" key="10">
    <source>
        <dbReference type="SAM" id="Phobius"/>
    </source>
</evidence>
<dbReference type="GO" id="GO:0005886">
    <property type="term" value="C:plasma membrane"/>
    <property type="evidence" value="ECO:0007669"/>
    <property type="project" value="UniProtKB-SubCell"/>
</dbReference>